<accession>A0A1U7N6W4</accession>
<dbReference type="EMBL" id="MKZS01000001">
    <property type="protein sequence ID" value="OLT61682.1"/>
    <property type="molecule type" value="Genomic_DNA"/>
</dbReference>
<proteinExistence type="predicted"/>
<keyword evidence="1" id="KW-0540">Nuclease</keyword>
<protein>
    <submittedName>
        <fullName evidence="1">Type I restriction endonuclease subunit R</fullName>
    </submittedName>
</protein>
<dbReference type="AlphaFoldDB" id="A0A1U7N6W4"/>
<evidence type="ECO:0000313" key="2">
    <source>
        <dbReference type="Proteomes" id="UP000186657"/>
    </source>
</evidence>
<reference evidence="1 2" key="1">
    <citation type="submission" date="2016-10" db="EMBL/GenBank/DDBJ databases">
        <title>Comparative genomics uncovers the prolific and rare metabolic potential of the cyanobacterial genus Moorea.</title>
        <authorList>
            <person name="Leao T."/>
            <person name="Castelao G."/>
            <person name="Korobeynikov A."/>
            <person name="Monroe E.A."/>
            <person name="Podell S."/>
            <person name="Glukhov E."/>
            <person name="Allen E."/>
            <person name="Gerwick W.H."/>
            <person name="Gerwick L."/>
        </authorList>
    </citation>
    <scope>NUCLEOTIDE SEQUENCE [LARGE SCALE GENOMIC DNA]</scope>
    <source>
        <strain evidence="1 2">PNG5-198</strain>
    </source>
</reference>
<gene>
    <name evidence="1" type="ORF">BJP37_24310</name>
</gene>
<evidence type="ECO:0000313" key="1">
    <source>
        <dbReference type="EMBL" id="OLT61682.1"/>
    </source>
</evidence>
<comment type="caution">
    <text evidence="1">The sequence shown here is derived from an EMBL/GenBank/DDBJ whole genome shotgun (WGS) entry which is preliminary data.</text>
</comment>
<name>A0A1U7N6W4_9CYAN</name>
<dbReference type="RefSeq" id="WP_075903010.1">
    <property type="nucleotide sequence ID" value="NZ_MKZS01000001.1"/>
</dbReference>
<keyword evidence="2" id="KW-1185">Reference proteome</keyword>
<dbReference type="GO" id="GO:0004519">
    <property type="term" value="F:endonuclease activity"/>
    <property type="evidence" value="ECO:0007669"/>
    <property type="project" value="UniProtKB-KW"/>
</dbReference>
<keyword evidence="1" id="KW-0255">Endonuclease</keyword>
<organism evidence="1 2">
    <name type="scientific">Moorena bouillonii PNG</name>
    <dbReference type="NCBI Taxonomy" id="568701"/>
    <lineage>
        <taxon>Bacteria</taxon>
        <taxon>Bacillati</taxon>
        <taxon>Cyanobacteriota</taxon>
        <taxon>Cyanophyceae</taxon>
        <taxon>Coleofasciculales</taxon>
        <taxon>Coleofasciculaceae</taxon>
        <taxon>Moorena</taxon>
    </lineage>
</organism>
<sequence length="220" mass="25292">MIQNYPISKTIATLADLKQRFNLSPTDNDLFFQEWQQDLPQLTAQEQENLDQIQRRFLRHRERSPLPEGVINQLLIGPLLTLAGLYDEPFYVTTETTVEVEVEDKDEILRGRIDTLVIAQQLWVLLVESKSTIAFSVALPQLMTYMMANPNPERPVYGMIGSGDEFLFVKMLTEGVPQYDLSNLFYLLLPRRNQLYDVLRILKQIAKIMGANIGVMSDVN</sequence>
<keyword evidence="1" id="KW-0378">Hydrolase</keyword>
<dbReference type="Proteomes" id="UP000186657">
    <property type="component" value="Unassembled WGS sequence"/>
</dbReference>